<evidence type="ECO:0000313" key="1">
    <source>
        <dbReference type="EMBL" id="CAG7821686.1"/>
    </source>
</evidence>
<comment type="caution">
    <text evidence="1">The sequence shown here is derived from an EMBL/GenBank/DDBJ whole genome shotgun (WGS) entry which is preliminary data.</text>
</comment>
<dbReference type="EMBL" id="CAJVCH010518086">
    <property type="protein sequence ID" value="CAG7821686.1"/>
    <property type="molecule type" value="Genomic_DNA"/>
</dbReference>
<protein>
    <submittedName>
        <fullName evidence="1">Uncharacterized protein</fullName>
    </submittedName>
</protein>
<organism evidence="1 2">
    <name type="scientific">Allacma fusca</name>
    <dbReference type="NCBI Taxonomy" id="39272"/>
    <lineage>
        <taxon>Eukaryota</taxon>
        <taxon>Metazoa</taxon>
        <taxon>Ecdysozoa</taxon>
        <taxon>Arthropoda</taxon>
        <taxon>Hexapoda</taxon>
        <taxon>Collembola</taxon>
        <taxon>Symphypleona</taxon>
        <taxon>Sminthuridae</taxon>
        <taxon>Allacma</taxon>
    </lineage>
</organism>
<dbReference type="Proteomes" id="UP000708208">
    <property type="component" value="Unassembled WGS sequence"/>
</dbReference>
<reference evidence="1" key="1">
    <citation type="submission" date="2021-06" db="EMBL/GenBank/DDBJ databases">
        <authorList>
            <person name="Hodson N. C."/>
            <person name="Mongue J. A."/>
            <person name="Jaron S. K."/>
        </authorList>
    </citation>
    <scope>NUCLEOTIDE SEQUENCE</scope>
</reference>
<dbReference type="AlphaFoldDB" id="A0A8J2KPM3"/>
<sequence>EYESRSTNIQIRFYKRGYQGCYSKNSPLYPGPLEGKADIHIMRNTRKASLVWRREVSQKLVEIQLEGQKMPLVLLNGTEALLALPPCLSDQIQIR</sequence>
<keyword evidence="2" id="KW-1185">Reference proteome</keyword>
<accession>A0A8J2KPM3</accession>
<name>A0A8J2KPM3_9HEXA</name>
<evidence type="ECO:0000313" key="2">
    <source>
        <dbReference type="Proteomes" id="UP000708208"/>
    </source>
</evidence>
<feature type="non-terminal residue" evidence="1">
    <location>
        <position position="1"/>
    </location>
</feature>
<gene>
    <name evidence="1" type="ORF">AFUS01_LOCUS32006</name>
</gene>
<proteinExistence type="predicted"/>